<organism evidence="1 2">
    <name type="scientific">Ramalina farinacea</name>
    <dbReference type="NCBI Taxonomy" id="258253"/>
    <lineage>
        <taxon>Eukaryota</taxon>
        <taxon>Fungi</taxon>
        <taxon>Dikarya</taxon>
        <taxon>Ascomycota</taxon>
        <taxon>Pezizomycotina</taxon>
        <taxon>Lecanoromycetes</taxon>
        <taxon>OSLEUM clade</taxon>
        <taxon>Lecanoromycetidae</taxon>
        <taxon>Lecanorales</taxon>
        <taxon>Lecanorineae</taxon>
        <taxon>Ramalinaceae</taxon>
        <taxon>Ramalina</taxon>
    </lineage>
</organism>
<sequence>MNYPTLREATIQIDPQSCLLVKKDFLPLLDANMMICSHACASATIFWLAFLVFNALPRALSSPIAEPVPLNTKVPSSPFHSNPGYLSMNQSANDDTEPHCWTPEERPGRPVASWLCSQAIDLVITRDGIDMWRAKQRFYHREDRKVRRQAHQVPDKWELDVGEDVCMIYLTSLSMTAEDEFSLQDVTIAAQKIINECTEGTKNGLGGYAFVGNDKSFFTAVNGEWEGPDGDPLNVTDAVEAAAPPVDIT</sequence>
<protein>
    <submittedName>
        <fullName evidence="1">Uncharacterized protein</fullName>
    </submittedName>
</protein>
<reference evidence="1" key="1">
    <citation type="journal article" date="2023" name="Genome Biol. Evol.">
        <title>First Whole Genome Sequence and Flow Cytometry Genome Size Data for the Lichen-Forming Fungus Ramalina farinacea (Ascomycota).</title>
        <authorList>
            <person name="Llewellyn T."/>
            <person name="Mian S."/>
            <person name="Hill R."/>
            <person name="Leitch I.J."/>
            <person name="Gaya E."/>
        </authorList>
    </citation>
    <scope>NUCLEOTIDE SEQUENCE</scope>
    <source>
        <strain evidence="1">LIQ254RAFAR</strain>
    </source>
</reference>
<evidence type="ECO:0000313" key="1">
    <source>
        <dbReference type="EMBL" id="MDI1493313.1"/>
    </source>
</evidence>
<accession>A0AA43QYN0</accession>
<dbReference type="EMBL" id="JAPUFD010000025">
    <property type="protein sequence ID" value="MDI1493313.1"/>
    <property type="molecule type" value="Genomic_DNA"/>
</dbReference>
<dbReference type="AlphaFoldDB" id="A0AA43QYN0"/>
<evidence type="ECO:0000313" key="2">
    <source>
        <dbReference type="Proteomes" id="UP001161017"/>
    </source>
</evidence>
<proteinExistence type="predicted"/>
<comment type="caution">
    <text evidence="1">The sequence shown here is derived from an EMBL/GenBank/DDBJ whole genome shotgun (WGS) entry which is preliminary data.</text>
</comment>
<keyword evidence="2" id="KW-1185">Reference proteome</keyword>
<gene>
    <name evidence="1" type="ORF">OHK93_005101</name>
</gene>
<name>A0AA43QYN0_9LECA</name>
<dbReference type="Proteomes" id="UP001161017">
    <property type="component" value="Unassembled WGS sequence"/>
</dbReference>